<gene>
    <name evidence="1" type="ORF">IWQ57_005465</name>
</gene>
<dbReference type="Proteomes" id="UP001140234">
    <property type="component" value="Unassembled WGS sequence"/>
</dbReference>
<comment type="caution">
    <text evidence="1">The sequence shown here is derived from an EMBL/GenBank/DDBJ whole genome shotgun (WGS) entry which is preliminary data.</text>
</comment>
<evidence type="ECO:0000313" key="1">
    <source>
        <dbReference type="EMBL" id="KAJ2763730.1"/>
    </source>
</evidence>
<evidence type="ECO:0000313" key="2">
    <source>
        <dbReference type="Proteomes" id="UP001140234"/>
    </source>
</evidence>
<dbReference type="EMBL" id="JANBUJ010002643">
    <property type="protein sequence ID" value="KAJ2763730.1"/>
    <property type="molecule type" value="Genomic_DNA"/>
</dbReference>
<organism evidence="1 2">
    <name type="scientific">Coemansia nantahalensis</name>
    <dbReference type="NCBI Taxonomy" id="2789366"/>
    <lineage>
        <taxon>Eukaryota</taxon>
        <taxon>Fungi</taxon>
        <taxon>Fungi incertae sedis</taxon>
        <taxon>Zoopagomycota</taxon>
        <taxon>Kickxellomycotina</taxon>
        <taxon>Kickxellomycetes</taxon>
        <taxon>Kickxellales</taxon>
        <taxon>Kickxellaceae</taxon>
        <taxon>Coemansia</taxon>
    </lineage>
</organism>
<sequence>MTSDIHRGSVPISVRVHGYLFPYALAMYITSATISLAAFVYGVTLAYLQPQIWRNAIIRVLIAAQFFSSVFFVFRIMLADVGLKTESACRVVLYMSVATSLLPVNLCVYCVVYIQLVVVYHVSPELRWPRRVTLAAAAAISILPPSPVLFLSPRHFGRNSMCDFSFIPNSKEYAIDMYGYAAWAYLSGVVGLFSLLSVIVHMVRTRRATRHALQSSAESYGPSGAVERVGHTETFNRALVSIIWLPVTPIVSLWFNSLVITVSYYTGELDTPLRFTTVVLFSLQSILLALPLITNPTMRDALAKQLREQRQARAAARSKTQISPLPPAAPAAS</sequence>
<protein>
    <submittedName>
        <fullName evidence="1">Uncharacterized protein</fullName>
    </submittedName>
</protein>
<name>A0ACC1JMP5_9FUNG</name>
<reference evidence="1" key="1">
    <citation type="submission" date="2022-07" db="EMBL/GenBank/DDBJ databases">
        <title>Phylogenomic reconstructions and comparative analyses of Kickxellomycotina fungi.</title>
        <authorList>
            <person name="Reynolds N.K."/>
            <person name="Stajich J.E."/>
            <person name="Barry K."/>
            <person name="Grigoriev I.V."/>
            <person name="Crous P."/>
            <person name="Smith M.E."/>
        </authorList>
    </citation>
    <scope>NUCLEOTIDE SEQUENCE</scope>
    <source>
        <strain evidence="1">CBS 109366</strain>
    </source>
</reference>
<accession>A0ACC1JMP5</accession>
<proteinExistence type="predicted"/>
<keyword evidence="2" id="KW-1185">Reference proteome</keyword>